<organism evidence="1 2">
    <name type="scientific">Persea americana</name>
    <name type="common">Avocado</name>
    <dbReference type="NCBI Taxonomy" id="3435"/>
    <lineage>
        <taxon>Eukaryota</taxon>
        <taxon>Viridiplantae</taxon>
        <taxon>Streptophyta</taxon>
        <taxon>Embryophyta</taxon>
        <taxon>Tracheophyta</taxon>
        <taxon>Spermatophyta</taxon>
        <taxon>Magnoliopsida</taxon>
        <taxon>Magnoliidae</taxon>
        <taxon>Laurales</taxon>
        <taxon>Lauraceae</taxon>
        <taxon>Persea</taxon>
    </lineage>
</organism>
<comment type="caution">
    <text evidence="1">The sequence shown here is derived from an EMBL/GenBank/DDBJ whole genome shotgun (WGS) entry which is preliminary data.</text>
</comment>
<name>A0ACC2LJI3_PERAE</name>
<dbReference type="EMBL" id="CM056816">
    <property type="protein sequence ID" value="KAJ8633194.1"/>
    <property type="molecule type" value="Genomic_DNA"/>
</dbReference>
<keyword evidence="2" id="KW-1185">Reference proteome</keyword>
<evidence type="ECO:0000313" key="1">
    <source>
        <dbReference type="EMBL" id="KAJ8633194.1"/>
    </source>
</evidence>
<proteinExistence type="predicted"/>
<accession>A0ACC2LJI3</accession>
<sequence>MANQVRGFPVAKNSEERETPRIFSCNFCTRKFYSSQALGGHQNAHKKERNAAKKAQKADCRICSLLTTPPPITYPSPFTYPPPFYLQSHSASHDHFGVHDHFGPSHGHLGAQNRFGSIGAPSFEPGYPHFPSYGGEEEQRLDWQRRFGSSYGQGSSSFVNNNNLSFDPEVKDKEKKLDLSLHL</sequence>
<protein>
    <submittedName>
        <fullName evidence="1">Uncharacterized protein</fullName>
    </submittedName>
</protein>
<gene>
    <name evidence="1" type="ORF">MRB53_026530</name>
</gene>
<dbReference type="Proteomes" id="UP001234297">
    <property type="component" value="Chromosome 8"/>
</dbReference>
<reference evidence="1 2" key="1">
    <citation type="journal article" date="2022" name="Hortic Res">
        <title>A haplotype resolved chromosomal level avocado genome allows analysis of novel avocado genes.</title>
        <authorList>
            <person name="Nath O."/>
            <person name="Fletcher S.J."/>
            <person name="Hayward A."/>
            <person name="Shaw L.M."/>
            <person name="Masouleh A.K."/>
            <person name="Furtado A."/>
            <person name="Henry R.J."/>
            <person name="Mitter N."/>
        </authorList>
    </citation>
    <scope>NUCLEOTIDE SEQUENCE [LARGE SCALE GENOMIC DNA]</scope>
    <source>
        <strain evidence="2">cv. Hass</strain>
    </source>
</reference>
<evidence type="ECO:0000313" key="2">
    <source>
        <dbReference type="Proteomes" id="UP001234297"/>
    </source>
</evidence>